<dbReference type="SUPFAM" id="SSF52540">
    <property type="entry name" value="P-loop containing nucleoside triphosphate hydrolases"/>
    <property type="match status" value="1"/>
</dbReference>
<dbReference type="Proteomes" id="UP000053789">
    <property type="component" value="Unassembled WGS sequence"/>
</dbReference>
<dbReference type="RefSeq" id="XP_016615468.1">
    <property type="nucleotide sequence ID" value="XM_016768000.1"/>
</dbReference>
<protein>
    <recommendedName>
        <fullName evidence="2">NACHT domain-containing protein</fullName>
    </recommendedName>
</protein>
<name>A0A0D2HW41_CLAB1</name>
<dbReference type="InterPro" id="IPR027417">
    <property type="entry name" value="P-loop_NTPase"/>
</dbReference>
<accession>A0A0D2HW41</accession>
<proteinExistence type="predicted"/>
<dbReference type="InterPro" id="IPR007111">
    <property type="entry name" value="NACHT_NTPase"/>
</dbReference>
<evidence type="ECO:0000313" key="3">
    <source>
        <dbReference type="EMBL" id="KIW88799.1"/>
    </source>
</evidence>
<dbReference type="Gene3D" id="3.40.50.300">
    <property type="entry name" value="P-loop containing nucleotide triphosphate hydrolases"/>
    <property type="match status" value="1"/>
</dbReference>
<dbReference type="EMBL" id="KN846997">
    <property type="protein sequence ID" value="KIW88799.1"/>
    <property type="molecule type" value="Genomic_DNA"/>
</dbReference>
<dbReference type="VEuPathDB" id="FungiDB:Z519_10283"/>
<dbReference type="InterPro" id="IPR010730">
    <property type="entry name" value="HET"/>
</dbReference>
<dbReference type="Pfam" id="PF24883">
    <property type="entry name" value="NPHP3_N"/>
    <property type="match status" value="1"/>
</dbReference>
<dbReference type="PROSITE" id="PS50837">
    <property type="entry name" value="NACHT"/>
    <property type="match status" value="1"/>
</dbReference>
<dbReference type="OrthoDB" id="4157496at2759"/>
<keyword evidence="4" id="KW-1185">Reference proteome</keyword>
<dbReference type="PANTHER" id="PTHR10622">
    <property type="entry name" value="HET DOMAIN-CONTAINING PROTEIN"/>
    <property type="match status" value="1"/>
</dbReference>
<dbReference type="GeneID" id="27703211"/>
<evidence type="ECO:0000259" key="2">
    <source>
        <dbReference type="PROSITE" id="PS50837"/>
    </source>
</evidence>
<evidence type="ECO:0000256" key="1">
    <source>
        <dbReference type="ARBA" id="ARBA00022737"/>
    </source>
</evidence>
<reference evidence="3" key="1">
    <citation type="submission" date="2015-01" db="EMBL/GenBank/DDBJ databases">
        <title>The Genome Sequence of Cladophialophora bantiana CBS 173.52.</title>
        <authorList>
            <consortium name="The Broad Institute Genomics Platform"/>
            <person name="Cuomo C."/>
            <person name="de Hoog S."/>
            <person name="Gorbushina A."/>
            <person name="Stielow B."/>
            <person name="Teixiera M."/>
            <person name="Abouelleil A."/>
            <person name="Chapman S.B."/>
            <person name="Priest M."/>
            <person name="Young S.K."/>
            <person name="Wortman J."/>
            <person name="Nusbaum C."/>
            <person name="Birren B."/>
        </authorList>
    </citation>
    <scope>NUCLEOTIDE SEQUENCE [LARGE SCALE GENOMIC DNA]</scope>
    <source>
        <strain evidence="3">CBS 173.52</strain>
    </source>
</reference>
<organism evidence="3 4">
    <name type="scientific">Cladophialophora bantiana (strain ATCC 10958 / CBS 173.52 / CDC B-1940 / NIH 8579)</name>
    <name type="common">Xylohypha bantiana</name>
    <dbReference type="NCBI Taxonomy" id="1442370"/>
    <lineage>
        <taxon>Eukaryota</taxon>
        <taxon>Fungi</taxon>
        <taxon>Dikarya</taxon>
        <taxon>Ascomycota</taxon>
        <taxon>Pezizomycotina</taxon>
        <taxon>Eurotiomycetes</taxon>
        <taxon>Chaetothyriomycetidae</taxon>
        <taxon>Chaetothyriales</taxon>
        <taxon>Herpotrichiellaceae</taxon>
        <taxon>Cladophialophora</taxon>
    </lineage>
</organism>
<dbReference type="HOGENOM" id="CLU_000288_6_22_1"/>
<feature type="domain" description="NACHT" evidence="2">
    <location>
        <begin position="231"/>
        <end position="376"/>
    </location>
</feature>
<evidence type="ECO:0000313" key="4">
    <source>
        <dbReference type="Proteomes" id="UP000053789"/>
    </source>
</evidence>
<gene>
    <name evidence="3" type="ORF">Z519_10283</name>
</gene>
<dbReference type="AlphaFoldDB" id="A0A0D2HW41"/>
<dbReference type="PANTHER" id="PTHR10622:SF11">
    <property type="entry name" value="HET-DOMAIN-CONTAINING PROTEIN"/>
    <property type="match status" value="1"/>
</dbReference>
<sequence length="533" mass="60827">MRLLYSKGAGKYSLTREFAADEDVPAYAILSHTWIDGQEVTFEDIRGGGGRGKSGYNKINFFAQQANKDGLEYFWVDACCIDKSNPAELQEAIKSMFRRYQNAAKCYVYLLNVSKAGGRDMSQQEFRQSPWFTRPMQHRQTTAAEDKAYALLGIFGVEMNLRCGEGYPSASKQLEEKIGQLNSCLRDLRITDPRHDKQRIEETKGGLLDGVYRWILENPDFQKWHDNKEDRLLWIKGDPGKGKTMLLCGIINELESSISRIDLLSYFFCQATDSRINSATSLLCGLLSILINRQPLLISHITKKHDLAGRAIFEDSNAWFALTEVFMNILQDSRLTNTYFIIDALDECRTDLHRLSYFTALSSSRASPRVKWIISSCHLPDIEEGLQKAQFKVQVGLEFNSASVSATVHFYIEHSVPELSRAKQYKEVERRDVMKLLISHAANTFLWVAIVCLRLRQEPRRRLPAILKESPDGLDALYDQMLQQVGASRDCDLLKQILAVIKTAYRPITIRELSRLNAEIAEMIDDTNAVKEY</sequence>
<keyword evidence="1" id="KW-0677">Repeat</keyword>
<dbReference type="InterPro" id="IPR056884">
    <property type="entry name" value="NPHP3-like_N"/>
</dbReference>
<dbReference type="Pfam" id="PF06985">
    <property type="entry name" value="HET"/>
    <property type="match status" value="1"/>
</dbReference>